<comment type="caution">
    <text evidence="5">The sequence shown here is derived from an EMBL/GenBank/DDBJ whole genome shotgun (WGS) entry which is preliminary data.</text>
</comment>
<dbReference type="InterPro" id="IPR055372">
    <property type="entry name" value="CBM96"/>
</dbReference>
<protein>
    <submittedName>
        <fullName evidence="5">DNRLRE domain-containing protein</fullName>
    </submittedName>
</protein>
<evidence type="ECO:0000256" key="1">
    <source>
        <dbReference type="ARBA" id="ARBA00004613"/>
    </source>
</evidence>
<reference evidence="5 6" key="1">
    <citation type="submission" date="2019-06" db="EMBL/GenBank/DDBJ databases">
        <authorList>
            <person name="Livingstone P."/>
            <person name="Whitworth D."/>
        </authorList>
    </citation>
    <scope>NUCLEOTIDE SEQUENCE [LARGE SCALE GENOMIC DNA]</scope>
    <source>
        <strain evidence="5 6">AM401</strain>
    </source>
</reference>
<evidence type="ECO:0000259" key="4">
    <source>
        <dbReference type="Pfam" id="PF24517"/>
    </source>
</evidence>
<dbReference type="PANTHER" id="PTHR35580:SF1">
    <property type="entry name" value="PHYTASE-LIKE DOMAIN-CONTAINING PROTEIN"/>
    <property type="match status" value="1"/>
</dbReference>
<sequence length="657" mass="68407">MGGWMHGTSWKRGWREAGALAVLALLPHCGGNTSSLDREPLEQHGDPAAGANTFIAIADAQVDSSRPSTNLGAEEQLCVDRTPIEYRTFLRFQVKGLQGRVKRATLRLFVTNGSTDGPVVHRVDPQWKEDVVTFDQQPSLFGPALFTAGALRSGSWAELDVTRAVTGNGVVNLGLYSSGADGADFSSREDRDPALHPRIVVEMEPVPPTNPVPAPDWVLQRGGPGDEHVQVMATAENGLDFLVAGSFTGSGDFGGDVFQGERGLVVARYGADGAHRWSHAYAVGAKVEATGLAVSASGEAWLVGAYQGAPDLGTGALPFIEESPTTSGFFLLKLSPEGEPLWSRGVRAEHPAPSSGLTRTGLVRAQAVVIDSQGSVVVTGHFQGEMSLGRGRLYADPGNRTRDDHVPALFLAKFHADGANAWSLAFPGGDSGTRAEALATDGAGFIYVGGDTDSQVLGATGVRTPFLGKLSANGTPQWFRALNGARGSIRALAPFAQGDVAFVGDINGRFSFGGKDIDASEDVLLGTLHATAADGWVHVLGGRSAGQAHALGVSAERELIVGGWTGDGRLDLGGGALGKASIPQGDVLHFVARYDARGAHLDSRALGITGPGNAALQVTSGGQARLCVPFDDALSPDGATYASRGAGDLLFLQLTPE</sequence>
<dbReference type="EMBL" id="VIFM01000414">
    <property type="protein sequence ID" value="TQF08955.1"/>
    <property type="molecule type" value="Genomic_DNA"/>
</dbReference>
<proteinExistence type="predicted"/>
<dbReference type="Proteomes" id="UP000315369">
    <property type="component" value="Unassembled WGS sequence"/>
</dbReference>
<evidence type="ECO:0000256" key="2">
    <source>
        <dbReference type="ARBA" id="ARBA00022525"/>
    </source>
</evidence>
<feature type="domain" description="Carbohydrate-binding module family 96" evidence="4">
    <location>
        <begin position="52"/>
        <end position="192"/>
    </location>
</feature>
<dbReference type="GO" id="GO:0005576">
    <property type="term" value="C:extracellular region"/>
    <property type="evidence" value="ECO:0007669"/>
    <property type="project" value="UniProtKB-SubCell"/>
</dbReference>
<dbReference type="InterPro" id="IPR052918">
    <property type="entry name" value="Motility_Chemotaxis_Reg"/>
</dbReference>
<name>A0A540WIV6_9BACT</name>
<evidence type="ECO:0000313" key="6">
    <source>
        <dbReference type="Proteomes" id="UP000315369"/>
    </source>
</evidence>
<dbReference type="NCBIfam" id="NF033679">
    <property type="entry name" value="DNRLRE_dom"/>
    <property type="match status" value="1"/>
</dbReference>
<organism evidence="5 6">
    <name type="scientific">Myxococcus llanfairpwllgwyngyllgogerychwyrndrobwllllantysiliogogogochensis</name>
    <dbReference type="NCBI Taxonomy" id="2590453"/>
    <lineage>
        <taxon>Bacteria</taxon>
        <taxon>Pseudomonadati</taxon>
        <taxon>Myxococcota</taxon>
        <taxon>Myxococcia</taxon>
        <taxon>Myxococcales</taxon>
        <taxon>Cystobacterineae</taxon>
        <taxon>Myxococcaceae</taxon>
        <taxon>Myxococcus</taxon>
    </lineage>
</organism>
<dbReference type="AlphaFoldDB" id="A0A540WIV6"/>
<accession>A0A540WIV6</accession>
<keyword evidence="2" id="KW-0964">Secreted</keyword>
<evidence type="ECO:0000256" key="3">
    <source>
        <dbReference type="ARBA" id="ARBA00022729"/>
    </source>
</evidence>
<comment type="subcellular location">
    <subcellularLocation>
        <location evidence="1">Secreted</location>
    </subcellularLocation>
</comment>
<dbReference type="OrthoDB" id="5525679at2"/>
<evidence type="ECO:0000313" key="5">
    <source>
        <dbReference type="EMBL" id="TQF08955.1"/>
    </source>
</evidence>
<gene>
    <name evidence="5" type="ORF">FJV41_47170</name>
</gene>
<keyword evidence="3" id="KW-0732">Signal</keyword>
<dbReference type="Pfam" id="PF24517">
    <property type="entry name" value="CBM96"/>
    <property type="match status" value="1"/>
</dbReference>
<keyword evidence="6" id="KW-1185">Reference proteome</keyword>
<dbReference type="PANTHER" id="PTHR35580">
    <property type="entry name" value="CELL SURFACE GLYCOPROTEIN (S-LAYER PROTEIN)-LIKE PROTEIN"/>
    <property type="match status" value="1"/>
</dbReference>